<dbReference type="RefSeq" id="WP_246078204.1">
    <property type="nucleotide sequence ID" value="NZ_VFRA01000001.1"/>
</dbReference>
<protein>
    <recommendedName>
        <fullName evidence="6">Trehalose 6-phosphate phosphatase</fullName>
        <ecNumber evidence="6">3.1.3.12</ecNumber>
    </recommendedName>
</protein>
<comment type="function">
    <text evidence="5 6">Removes the phosphate from trehalose 6-phosphate to produce free trehalose.</text>
</comment>
<comment type="similarity">
    <text evidence="3 6">Belongs to the trehalose phosphatase family.</text>
</comment>
<dbReference type="NCBIfam" id="TIGR00685">
    <property type="entry name" value="T6PP"/>
    <property type="match status" value="1"/>
</dbReference>
<evidence type="ECO:0000256" key="4">
    <source>
        <dbReference type="ARBA" id="ARBA00022801"/>
    </source>
</evidence>
<dbReference type="InterPro" id="IPR023214">
    <property type="entry name" value="HAD_sf"/>
</dbReference>
<keyword evidence="6" id="KW-0460">Magnesium</keyword>
<keyword evidence="8" id="KW-1185">Reference proteome</keyword>
<evidence type="ECO:0000313" key="8">
    <source>
        <dbReference type="Proteomes" id="UP000316560"/>
    </source>
</evidence>
<dbReference type="Proteomes" id="UP000316560">
    <property type="component" value="Unassembled WGS sequence"/>
</dbReference>
<name>A0A8H2K8H0_9MICO</name>
<dbReference type="InterPro" id="IPR003337">
    <property type="entry name" value="Trehalose_PPase"/>
</dbReference>
<organism evidence="7 8">
    <name type="scientific">Rhodoglobus vestalii</name>
    <dbReference type="NCBI Taxonomy" id="193384"/>
    <lineage>
        <taxon>Bacteria</taxon>
        <taxon>Bacillati</taxon>
        <taxon>Actinomycetota</taxon>
        <taxon>Actinomycetes</taxon>
        <taxon>Micrococcales</taxon>
        <taxon>Microbacteriaceae</taxon>
        <taxon>Rhodoglobus</taxon>
    </lineage>
</organism>
<dbReference type="GO" id="GO:0005992">
    <property type="term" value="P:trehalose biosynthetic process"/>
    <property type="evidence" value="ECO:0007669"/>
    <property type="project" value="UniProtKB-UniPathway"/>
</dbReference>
<comment type="pathway">
    <text evidence="2 6">Glycan biosynthesis; trehalose biosynthesis.</text>
</comment>
<dbReference type="SUPFAM" id="SSF56784">
    <property type="entry name" value="HAD-like"/>
    <property type="match status" value="1"/>
</dbReference>
<proteinExistence type="inferred from homology"/>
<comment type="cofactor">
    <cofactor evidence="6">
        <name>Mg(2+)</name>
        <dbReference type="ChEBI" id="CHEBI:18420"/>
    </cofactor>
</comment>
<dbReference type="GO" id="GO:0046872">
    <property type="term" value="F:metal ion binding"/>
    <property type="evidence" value="ECO:0007669"/>
    <property type="project" value="UniProtKB-KW"/>
</dbReference>
<dbReference type="NCBIfam" id="TIGR01484">
    <property type="entry name" value="HAD-SF-IIB"/>
    <property type="match status" value="1"/>
</dbReference>
<evidence type="ECO:0000256" key="6">
    <source>
        <dbReference type="RuleBase" id="RU361117"/>
    </source>
</evidence>
<evidence type="ECO:0000313" key="7">
    <source>
        <dbReference type="EMBL" id="TQO20819.1"/>
    </source>
</evidence>
<dbReference type="PANTHER" id="PTHR43768">
    <property type="entry name" value="TREHALOSE 6-PHOSPHATE PHOSPHATASE"/>
    <property type="match status" value="1"/>
</dbReference>
<dbReference type="AlphaFoldDB" id="A0A8H2K8H0"/>
<evidence type="ECO:0000256" key="3">
    <source>
        <dbReference type="ARBA" id="ARBA00008770"/>
    </source>
</evidence>
<dbReference type="InterPro" id="IPR006379">
    <property type="entry name" value="HAD-SF_hydro_IIB"/>
</dbReference>
<dbReference type="InterPro" id="IPR044651">
    <property type="entry name" value="OTSB-like"/>
</dbReference>
<dbReference type="EMBL" id="VFRA01000001">
    <property type="protein sequence ID" value="TQO20819.1"/>
    <property type="molecule type" value="Genomic_DNA"/>
</dbReference>
<keyword evidence="6" id="KW-0479">Metal-binding</keyword>
<gene>
    <name evidence="7" type="ORF">FB472_2472</name>
</gene>
<sequence length="266" mass="28467">MVQYSSETEIAAAIDALVAVPTLLIALDFDGTLAPEVDDPLDARALPEAQEQLVRMLELADTRVALISGRALDSLEHVAHLPSHVLFGGSHGLEYRLDEGDSVLPMSAENTAALERLDALLHELADSAEGSWVELKPAGRALHLRMMTLEDAERLHAEAVARVAAEIPGLTTRFGKNIVEFAIHDSHKGDAIDRLREYVGADAIFFAGDDTTDEDAIAVLGENDLGVRVGDAPSAARLRVAGTREIAALLMVLADRRAAVVSARTN</sequence>
<evidence type="ECO:0000256" key="5">
    <source>
        <dbReference type="ARBA" id="ARBA00024179"/>
    </source>
</evidence>
<comment type="caution">
    <text evidence="7">The sequence shown here is derived from an EMBL/GenBank/DDBJ whole genome shotgun (WGS) entry which is preliminary data.</text>
</comment>
<evidence type="ECO:0000256" key="2">
    <source>
        <dbReference type="ARBA" id="ARBA00005199"/>
    </source>
</evidence>
<accession>A0A8H2K8H0</accession>
<dbReference type="Gene3D" id="3.40.50.1000">
    <property type="entry name" value="HAD superfamily/HAD-like"/>
    <property type="match status" value="1"/>
</dbReference>
<dbReference type="InterPro" id="IPR036412">
    <property type="entry name" value="HAD-like_sf"/>
</dbReference>
<dbReference type="GO" id="GO:0004805">
    <property type="term" value="F:trehalose-phosphatase activity"/>
    <property type="evidence" value="ECO:0007669"/>
    <property type="project" value="UniProtKB-EC"/>
</dbReference>
<dbReference type="UniPathway" id="UPA00299"/>
<dbReference type="Gene3D" id="3.30.70.1020">
    <property type="entry name" value="Trehalose-6-phosphate phosphatase related protein, domain 2"/>
    <property type="match status" value="1"/>
</dbReference>
<dbReference type="PANTHER" id="PTHR43768:SF3">
    <property type="entry name" value="TREHALOSE 6-PHOSPHATE PHOSPHATASE"/>
    <property type="match status" value="1"/>
</dbReference>
<reference evidence="7 8" key="1">
    <citation type="submission" date="2019-06" db="EMBL/GenBank/DDBJ databases">
        <title>Sequencing the genomes of 1000 actinobacteria strains.</title>
        <authorList>
            <person name="Klenk H.-P."/>
        </authorList>
    </citation>
    <scope>NUCLEOTIDE SEQUENCE [LARGE SCALE GENOMIC DNA]</scope>
    <source>
        <strain evidence="7 8">DSM 21947</strain>
    </source>
</reference>
<evidence type="ECO:0000256" key="1">
    <source>
        <dbReference type="ARBA" id="ARBA00000500"/>
    </source>
</evidence>
<dbReference type="Pfam" id="PF02358">
    <property type="entry name" value="Trehalose_PPase"/>
    <property type="match status" value="1"/>
</dbReference>
<dbReference type="EC" id="3.1.3.12" evidence="6"/>
<keyword evidence="4 6" id="KW-0378">Hydrolase</keyword>
<comment type="catalytic activity">
    <reaction evidence="1 6">
        <text>alpha,alpha-trehalose 6-phosphate + H2O = alpha,alpha-trehalose + phosphate</text>
        <dbReference type="Rhea" id="RHEA:23420"/>
        <dbReference type="ChEBI" id="CHEBI:15377"/>
        <dbReference type="ChEBI" id="CHEBI:16551"/>
        <dbReference type="ChEBI" id="CHEBI:43474"/>
        <dbReference type="ChEBI" id="CHEBI:58429"/>
        <dbReference type="EC" id="3.1.3.12"/>
    </reaction>
</comment>